<dbReference type="Pfam" id="PF07690">
    <property type="entry name" value="MFS_1"/>
    <property type="match status" value="1"/>
</dbReference>
<dbReference type="Gene3D" id="1.20.1250.20">
    <property type="entry name" value="MFS general substrate transporter like domains"/>
    <property type="match status" value="1"/>
</dbReference>
<sequence>MTPPALPEDDGAGVRRMSYELTPSEHDDDHRHAHEIGEQWERRIEARKRRSRLLALAAVCTMSIGSHFAMHLLGPLKSRLHREMNTTNSQFSLLIAASKSALPLSGPSAGSSLQLRRAQSQLHLDATGRGASRRALRDCWELGGDDRVYLAWAVDPALWRDDGASRHNGESFHTSEIRDPADGLFIFGLGLTPLAVVQETLLSRLSPGGHRHLGLSLALGLVSGKASSFVSSLVSLPLADRYGDAVPFGLTVLLCAGGFVANAARLLLGWGKEVGEAEVSEKRKVGWGGVGRLGDVFWLYILMNILSGAIWSPFIHLSANLVQTRYDISETLASRFAAILLCGAIVLYPITGLITDRLDPSHPRTTIRLFILSSILTLLAYTYLLLPPSITYSPWPGMTLFTMGNGMSTLLMVILVPRMLPPELVPLGLGLHKSLESASASVAQTLAGIYLDHARGAHGEFQAGQGLLTGFWVVNCLQLACAGMLWVIEKRKRAQINIAVQYEELPRLSIDRIDEEQEVEGDLDLDENLELDEDNEPELPSEAKVEKVSSGLAITDREKRRSKTCFGSAIAWVGISWVLFMGTAWSKL</sequence>
<evidence type="ECO:0000313" key="20">
    <source>
        <dbReference type="EMBL" id="RSH90192.1"/>
    </source>
</evidence>
<comment type="subcellular location">
    <subcellularLocation>
        <location evidence="1">Membrane</location>
        <topology evidence="1">Multi-pass membrane protein</topology>
    </subcellularLocation>
</comment>
<evidence type="ECO:0000256" key="16">
    <source>
        <dbReference type="ARBA" id="ARBA00045018"/>
    </source>
</evidence>
<proteinExistence type="predicted"/>
<dbReference type="CDD" id="cd06174">
    <property type="entry name" value="MFS"/>
    <property type="match status" value="1"/>
</dbReference>
<dbReference type="Proteomes" id="UP000279259">
    <property type="component" value="Unassembled WGS sequence"/>
</dbReference>
<feature type="transmembrane region" description="Helical" evidence="19">
    <location>
        <begin position="565"/>
        <end position="585"/>
    </location>
</feature>
<keyword evidence="19" id="KW-0472">Membrane</keyword>
<dbReference type="GO" id="GO:0016020">
    <property type="term" value="C:membrane"/>
    <property type="evidence" value="ECO:0007669"/>
    <property type="project" value="UniProtKB-SubCell"/>
</dbReference>
<protein>
    <recommendedName>
        <fullName evidence="15">Lysosomal dipeptide transporter MFSD1</fullName>
    </recommendedName>
    <alternativeName>
        <fullName evidence="16">Major facilitator superfamily domain-containing protein 1</fullName>
    </alternativeName>
</protein>
<evidence type="ECO:0000256" key="12">
    <source>
        <dbReference type="ARBA" id="ARBA00044912"/>
    </source>
</evidence>
<comment type="catalytic activity">
    <reaction evidence="5">
        <text>L-alpha-aminoacyl-L-histidine(out) = L-alpha-aminoacyl-L-histidine(in)</text>
        <dbReference type="Rhea" id="RHEA:79375"/>
        <dbReference type="ChEBI" id="CHEBI:229967"/>
    </reaction>
</comment>
<dbReference type="InterPro" id="IPR036259">
    <property type="entry name" value="MFS_trans_sf"/>
</dbReference>
<comment type="caution">
    <text evidence="20">The sequence shown here is derived from an EMBL/GenBank/DDBJ whole genome shotgun (WGS) entry which is preliminary data.</text>
</comment>
<comment type="catalytic activity">
    <reaction evidence="14">
        <text>L-lysyl-glycine(out) = L-lysyl-glycine(in)</text>
        <dbReference type="Rhea" id="RHEA:79407"/>
        <dbReference type="ChEBI" id="CHEBI:191202"/>
    </reaction>
</comment>
<dbReference type="SUPFAM" id="SSF103473">
    <property type="entry name" value="MFS general substrate transporter"/>
    <property type="match status" value="1"/>
</dbReference>
<comment type="catalytic activity">
    <reaction evidence="13">
        <text>L-alanyl-L-lysine(out) = L-alanyl-L-lysine(in)</text>
        <dbReference type="Rhea" id="RHEA:79415"/>
        <dbReference type="ChEBI" id="CHEBI:192470"/>
    </reaction>
</comment>
<evidence type="ECO:0000256" key="11">
    <source>
        <dbReference type="ARBA" id="ARBA00044903"/>
    </source>
</evidence>
<evidence type="ECO:0000256" key="13">
    <source>
        <dbReference type="ARBA" id="ARBA00044919"/>
    </source>
</evidence>
<evidence type="ECO:0000256" key="18">
    <source>
        <dbReference type="ARBA" id="ARBA00046376"/>
    </source>
</evidence>
<evidence type="ECO:0000256" key="10">
    <source>
        <dbReference type="ARBA" id="ARBA00044900"/>
    </source>
</evidence>
<dbReference type="PANTHER" id="PTHR23512:SF12">
    <property type="entry name" value="TRANSPORTER, PUTATIVE (AFU_ORTHOLOGUE AFUA_4G00260)-RELATED"/>
    <property type="match status" value="1"/>
</dbReference>
<dbReference type="GO" id="GO:0022857">
    <property type="term" value="F:transmembrane transporter activity"/>
    <property type="evidence" value="ECO:0007669"/>
    <property type="project" value="InterPro"/>
</dbReference>
<evidence type="ECO:0000256" key="3">
    <source>
        <dbReference type="ARBA" id="ARBA00044878"/>
    </source>
</evidence>
<comment type="subunit">
    <text evidence="18">Homodimer. Interacts with lysosomal protein GLMP (via lumenal domain); the interaction starts while both proteins are still in the endoplasmic reticulum and is required for stabilization of MFSD1 in lysosomes but has no direct effect on its targeting to lysosomes or transporter activity.</text>
</comment>
<feature type="transmembrane region" description="Helical" evidence="19">
    <location>
        <begin position="213"/>
        <end position="236"/>
    </location>
</feature>
<evidence type="ECO:0000256" key="7">
    <source>
        <dbReference type="ARBA" id="ARBA00044893"/>
    </source>
</evidence>
<evidence type="ECO:0000256" key="8">
    <source>
        <dbReference type="ARBA" id="ARBA00044898"/>
    </source>
</evidence>
<dbReference type="InterPro" id="IPR052187">
    <property type="entry name" value="MFSD1"/>
</dbReference>
<comment type="catalytic activity">
    <reaction evidence="10">
        <text>L-lysyl-L-lysine(out) = L-lysyl-L-lysine(in)</text>
        <dbReference type="Rhea" id="RHEA:79403"/>
        <dbReference type="ChEBI" id="CHEBI:229956"/>
    </reaction>
</comment>
<evidence type="ECO:0000256" key="17">
    <source>
        <dbReference type="ARBA" id="ARBA00045709"/>
    </source>
</evidence>
<comment type="catalytic activity">
    <reaction evidence="11">
        <text>L-arginyl-glycine(out) = L-arginyl-glycine(in)</text>
        <dbReference type="Rhea" id="RHEA:79391"/>
        <dbReference type="ChEBI" id="CHEBI:229955"/>
    </reaction>
</comment>
<keyword evidence="21" id="KW-1185">Reference proteome</keyword>
<comment type="function">
    <text evidence="17">Lysosomal dipeptide uniporter that selectively exports lysine, arginine or histidine-containing dipeptides with a net positive charge from the lysosome lumen into the cytosol. Could play a role in a specific type of protein O-glycosylation indirectly regulating macrophages migration and tissue invasion. Also essential for liver homeostasis.</text>
</comment>
<feature type="transmembrane region" description="Helical" evidence="19">
    <location>
        <begin position="297"/>
        <end position="315"/>
    </location>
</feature>
<dbReference type="AlphaFoldDB" id="A0A427YGI0"/>
<evidence type="ECO:0000256" key="15">
    <source>
        <dbReference type="ARBA" id="ARBA00044985"/>
    </source>
</evidence>
<evidence type="ECO:0000256" key="9">
    <source>
        <dbReference type="ARBA" id="ARBA00044899"/>
    </source>
</evidence>
<keyword evidence="19" id="KW-1133">Transmembrane helix</keyword>
<name>A0A427YGI0_9TREE</name>
<reference evidence="20 21" key="1">
    <citation type="submission" date="2018-11" db="EMBL/GenBank/DDBJ databases">
        <title>Genome sequence of Saitozyma podzolica DSM 27192.</title>
        <authorList>
            <person name="Aliyu H."/>
            <person name="Gorte O."/>
            <person name="Ochsenreither K."/>
        </authorList>
    </citation>
    <scope>NUCLEOTIDE SEQUENCE [LARGE SCALE GENOMIC DNA]</scope>
    <source>
        <strain evidence="20 21">DSM 27192</strain>
    </source>
</reference>
<accession>A0A427YGI0</accession>
<comment type="catalytic activity">
    <reaction evidence="2">
        <text>L-lysyl-L-alanine(out) = L-lysyl-L-alanine(in)</text>
        <dbReference type="Rhea" id="RHEA:79399"/>
        <dbReference type="ChEBI" id="CHEBI:229954"/>
    </reaction>
</comment>
<feature type="transmembrane region" description="Helical" evidence="19">
    <location>
        <begin position="398"/>
        <end position="420"/>
    </location>
</feature>
<feature type="transmembrane region" description="Helical" evidence="19">
    <location>
        <begin position="367"/>
        <end position="386"/>
    </location>
</feature>
<evidence type="ECO:0000256" key="19">
    <source>
        <dbReference type="SAM" id="Phobius"/>
    </source>
</evidence>
<dbReference type="EMBL" id="RSCD01000011">
    <property type="protein sequence ID" value="RSH90192.1"/>
    <property type="molecule type" value="Genomic_DNA"/>
</dbReference>
<evidence type="ECO:0000256" key="14">
    <source>
        <dbReference type="ARBA" id="ARBA00044924"/>
    </source>
</evidence>
<evidence type="ECO:0000256" key="4">
    <source>
        <dbReference type="ARBA" id="ARBA00044881"/>
    </source>
</evidence>
<feature type="transmembrane region" description="Helical" evidence="19">
    <location>
        <begin position="53"/>
        <end position="74"/>
    </location>
</feature>
<comment type="catalytic activity">
    <reaction evidence="12">
        <text>L-histidyl-L-alpha-amino acid(out) = L-histidyl-L-alpha-amino acid(in)</text>
        <dbReference type="Rhea" id="RHEA:79379"/>
        <dbReference type="ChEBI" id="CHEBI:229964"/>
    </reaction>
</comment>
<comment type="catalytic activity">
    <reaction evidence="6">
        <text>L-lysyl-L-alpha-amino acid(out) = L-lysyl-L-alpha-amino acid(in)</text>
        <dbReference type="Rhea" id="RHEA:79387"/>
        <dbReference type="ChEBI" id="CHEBI:229965"/>
    </reaction>
</comment>
<dbReference type="InterPro" id="IPR011701">
    <property type="entry name" value="MFS"/>
</dbReference>
<comment type="catalytic activity">
    <reaction evidence="8">
        <text>L-aspartyl-L-lysine(out) = L-aspartyl-L-lysine(in)</text>
        <dbReference type="Rhea" id="RHEA:79411"/>
        <dbReference type="ChEBI" id="CHEBI:229953"/>
    </reaction>
</comment>
<comment type="catalytic activity">
    <reaction evidence="7">
        <text>L-alpha-aminoacyl-L-lysine(out) = L-alpha-aminoacyl-L-lysine(in)</text>
        <dbReference type="Rhea" id="RHEA:79383"/>
        <dbReference type="ChEBI" id="CHEBI:229966"/>
    </reaction>
</comment>
<evidence type="ECO:0000313" key="21">
    <source>
        <dbReference type="Proteomes" id="UP000279259"/>
    </source>
</evidence>
<comment type="catalytic activity">
    <reaction evidence="4">
        <text>L-alpha-aminoacyl-L-arginine(out) = L-alpha-aminoacyl-L-arginine(in)</text>
        <dbReference type="Rhea" id="RHEA:79367"/>
        <dbReference type="ChEBI" id="CHEBI:229968"/>
    </reaction>
</comment>
<comment type="catalytic activity">
    <reaction evidence="9">
        <text>L-arginyl-L-alpha-amino acid(out) = L-arginyl-L-alpha-amino acid(in)</text>
        <dbReference type="Rhea" id="RHEA:79371"/>
        <dbReference type="ChEBI" id="CHEBI:84315"/>
    </reaction>
</comment>
<dbReference type="OrthoDB" id="10255148at2759"/>
<dbReference type="PANTHER" id="PTHR23512">
    <property type="entry name" value="MAJOR FACILITATOR SUPERFAMILY DOMAIN-CONTAINING PROTEIN 1"/>
    <property type="match status" value="1"/>
</dbReference>
<feature type="transmembrane region" description="Helical" evidence="19">
    <location>
        <begin position="469"/>
        <end position="488"/>
    </location>
</feature>
<comment type="catalytic activity">
    <reaction evidence="3">
        <text>L-histidyl-glycine(out) = L-histidyl-glycine(in)</text>
        <dbReference type="Rhea" id="RHEA:79395"/>
        <dbReference type="ChEBI" id="CHEBI:229957"/>
    </reaction>
</comment>
<evidence type="ECO:0000256" key="1">
    <source>
        <dbReference type="ARBA" id="ARBA00004141"/>
    </source>
</evidence>
<evidence type="ECO:0000256" key="2">
    <source>
        <dbReference type="ARBA" id="ARBA00044876"/>
    </source>
</evidence>
<organism evidence="20 21">
    <name type="scientific">Saitozyma podzolica</name>
    <dbReference type="NCBI Taxonomy" id="1890683"/>
    <lineage>
        <taxon>Eukaryota</taxon>
        <taxon>Fungi</taxon>
        <taxon>Dikarya</taxon>
        <taxon>Basidiomycota</taxon>
        <taxon>Agaricomycotina</taxon>
        <taxon>Tremellomycetes</taxon>
        <taxon>Tremellales</taxon>
        <taxon>Trimorphomycetaceae</taxon>
        <taxon>Saitozyma</taxon>
    </lineage>
</organism>
<feature type="transmembrane region" description="Helical" evidence="19">
    <location>
        <begin position="336"/>
        <end position="355"/>
    </location>
</feature>
<keyword evidence="19" id="KW-0812">Transmembrane</keyword>
<evidence type="ECO:0000256" key="6">
    <source>
        <dbReference type="ARBA" id="ARBA00044891"/>
    </source>
</evidence>
<gene>
    <name evidence="20" type="ORF">EHS25_001526</name>
</gene>
<feature type="transmembrane region" description="Helical" evidence="19">
    <location>
        <begin position="248"/>
        <end position="268"/>
    </location>
</feature>
<evidence type="ECO:0000256" key="5">
    <source>
        <dbReference type="ARBA" id="ARBA00044884"/>
    </source>
</evidence>